<gene>
    <name evidence="2" type="ORF">DesyoDRAFT_2687</name>
</gene>
<keyword evidence="1" id="KW-0472">Membrane</keyword>
<keyword evidence="3" id="KW-1185">Reference proteome</keyword>
<dbReference type="HOGENOM" id="CLU_192816_0_0_9"/>
<reference evidence="2 3" key="1">
    <citation type="submission" date="2011-11" db="EMBL/GenBank/DDBJ databases">
        <title>The Noncontiguous Finished genome of Desulfosporosinus youngiae DSM 17734.</title>
        <authorList>
            <consortium name="US DOE Joint Genome Institute (JGI-PGF)"/>
            <person name="Lucas S."/>
            <person name="Han J."/>
            <person name="Lapidus A."/>
            <person name="Cheng J.-F."/>
            <person name="Goodwin L."/>
            <person name="Pitluck S."/>
            <person name="Peters L."/>
            <person name="Ovchinnikova G."/>
            <person name="Lu M."/>
            <person name="Land M.L."/>
            <person name="Hauser L."/>
            <person name="Pester M."/>
            <person name="Spring S."/>
            <person name="Ollivier B."/>
            <person name="Rattei T."/>
            <person name="Klenk H.-P."/>
            <person name="Wagner M."/>
            <person name="Loy A."/>
            <person name="Woyke T.J."/>
        </authorList>
    </citation>
    <scope>NUCLEOTIDE SEQUENCE [LARGE SCALE GENOMIC DNA]</scope>
    <source>
        <strain evidence="2 3">DSM 17734</strain>
    </source>
</reference>
<feature type="transmembrane region" description="Helical" evidence="1">
    <location>
        <begin position="12"/>
        <end position="41"/>
    </location>
</feature>
<accession>H5Y472</accession>
<dbReference type="Proteomes" id="UP000005104">
    <property type="component" value="Chromosome"/>
</dbReference>
<protein>
    <submittedName>
        <fullName evidence="2">Uncharacterized protein</fullName>
    </submittedName>
</protein>
<evidence type="ECO:0000313" key="2">
    <source>
        <dbReference type="EMBL" id="EHQ89753.1"/>
    </source>
</evidence>
<organism evidence="2 3">
    <name type="scientific">Desulfosporosinus youngiae DSM 17734</name>
    <dbReference type="NCBI Taxonomy" id="768710"/>
    <lineage>
        <taxon>Bacteria</taxon>
        <taxon>Bacillati</taxon>
        <taxon>Bacillota</taxon>
        <taxon>Clostridia</taxon>
        <taxon>Eubacteriales</taxon>
        <taxon>Desulfitobacteriaceae</taxon>
        <taxon>Desulfosporosinus</taxon>
    </lineage>
</organism>
<sequence>MPKLNKLLWTIAILVIGSFTIIFSFSILVIGAVMVTLYGLYRHYFPKKRKSTLYHTKTQMYTFGEVVDVKSEVIHETIDIKKIN</sequence>
<dbReference type="OrthoDB" id="1799169at2"/>
<evidence type="ECO:0000256" key="1">
    <source>
        <dbReference type="SAM" id="Phobius"/>
    </source>
</evidence>
<dbReference type="RefSeq" id="WP_007783754.1">
    <property type="nucleotide sequence ID" value="NZ_CM001441.1"/>
</dbReference>
<dbReference type="eggNOG" id="ENOG502ZFD1">
    <property type="taxonomic scope" value="Bacteria"/>
</dbReference>
<keyword evidence="1" id="KW-1133">Transmembrane helix</keyword>
<dbReference type="AlphaFoldDB" id="H5Y472"/>
<keyword evidence="1" id="KW-0812">Transmembrane</keyword>
<proteinExistence type="predicted"/>
<dbReference type="EMBL" id="CM001441">
    <property type="protein sequence ID" value="EHQ89753.1"/>
    <property type="molecule type" value="Genomic_DNA"/>
</dbReference>
<evidence type="ECO:0000313" key="3">
    <source>
        <dbReference type="Proteomes" id="UP000005104"/>
    </source>
</evidence>
<name>H5Y472_9FIRM</name>